<dbReference type="Proteomes" id="UP000243297">
    <property type="component" value="Unassembled WGS sequence"/>
</dbReference>
<evidence type="ECO:0000256" key="3">
    <source>
        <dbReference type="ARBA" id="ARBA00038502"/>
    </source>
</evidence>
<dbReference type="InterPro" id="IPR051531">
    <property type="entry name" value="N-acetyltransferase"/>
</dbReference>
<accession>A0A1T4PUR5</accession>
<evidence type="ECO:0000259" key="4">
    <source>
        <dbReference type="PROSITE" id="PS51186"/>
    </source>
</evidence>
<dbReference type="InterPro" id="IPR024229">
    <property type="entry name" value="DUF3781"/>
</dbReference>
<dbReference type="EMBL" id="FUWY01000007">
    <property type="protein sequence ID" value="SJZ95273.1"/>
    <property type="molecule type" value="Genomic_DNA"/>
</dbReference>
<dbReference type="Pfam" id="PF12636">
    <property type="entry name" value="DUF3781"/>
    <property type="match status" value="1"/>
</dbReference>
<evidence type="ECO:0000313" key="5">
    <source>
        <dbReference type="EMBL" id="SJZ95273.1"/>
    </source>
</evidence>
<keyword evidence="6" id="KW-1185">Reference proteome</keyword>
<feature type="domain" description="N-acetyltransferase" evidence="4">
    <location>
        <begin position="4"/>
        <end position="172"/>
    </location>
</feature>
<dbReference type="RefSeq" id="WP_159443785.1">
    <property type="nucleotide sequence ID" value="NZ_FUWY01000007.1"/>
</dbReference>
<gene>
    <name evidence="5" type="ORF">SAMN02745191_2175</name>
</gene>
<reference evidence="6" key="1">
    <citation type="submission" date="2017-02" db="EMBL/GenBank/DDBJ databases">
        <authorList>
            <person name="Varghese N."/>
            <person name="Submissions S."/>
        </authorList>
    </citation>
    <scope>NUCLEOTIDE SEQUENCE [LARGE SCALE GENOMIC DNA]</scope>
    <source>
        <strain evidence="6">ATCC 25662</strain>
    </source>
</reference>
<dbReference type="InterPro" id="IPR000182">
    <property type="entry name" value="GNAT_dom"/>
</dbReference>
<dbReference type="OrthoDB" id="9788916at2"/>
<dbReference type="Pfam" id="PF13302">
    <property type="entry name" value="Acetyltransf_3"/>
    <property type="match status" value="1"/>
</dbReference>
<protein>
    <submittedName>
        <fullName evidence="5">Protein N-acetyltransferase, RimJ/RimL family</fullName>
    </submittedName>
</protein>
<dbReference type="InterPro" id="IPR016181">
    <property type="entry name" value="Acyl_CoA_acyltransferase"/>
</dbReference>
<evidence type="ECO:0000256" key="2">
    <source>
        <dbReference type="ARBA" id="ARBA00023315"/>
    </source>
</evidence>
<keyword evidence="1 5" id="KW-0808">Transferase</keyword>
<dbReference type="GO" id="GO:0016747">
    <property type="term" value="F:acyltransferase activity, transferring groups other than amino-acyl groups"/>
    <property type="evidence" value="ECO:0007669"/>
    <property type="project" value="InterPro"/>
</dbReference>
<dbReference type="Gene3D" id="3.40.630.30">
    <property type="match status" value="1"/>
</dbReference>
<evidence type="ECO:0000256" key="1">
    <source>
        <dbReference type="ARBA" id="ARBA00022679"/>
    </source>
</evidence>
<dbReference type="PROSITE" id="PS51186">
    <property type="entry name" value="GNAT"/>
    <property type="match status" value="1"/>
</dbReference>
<dbReference type="PANTHER" id="PTHR43792">
    <property type="entry name" value="GNAT FAMILY, PUTATIVE (AFU_ORTHOLOGUE AFUA_3G00765)-RELATED-RELATED"/>
    <property type="match status" value="1"/>
</dbReference>
<dbReference type="PANTHER" id="PTHR43792:SF8">
    <property type="entry name" value="[RIBOSOMAL PROTEIN US5]-ALANINE N-ACETYLTRANSFERASE"/>
    <property type="match status" value="1"/>
</dbReference>
<evidence type="ECO:0000313" key="6">
    <source>
        <dbReference type="Proteomes" id="UP000243297"/>
    </source>
</evidence>
<name>A0A1T4PUR5_9FIRM</name>
<comment type="similarity">
    <text evidence="3">Belongs to the acetyltransferase family. RimJ subfamily.</text>
</comment>
<keyword evidence="2" id="KW-0012">Acyltransferase</keyword>
<dbReference type="STRING" id="118967.SAMN02745191_2175"/>
<dbReference type="AlphaFoldDB" id="A0A1T4PUR5"/>
<organism evidence="5 6">
    <name type="scientific">Anaerorhabdus furcosa</name>
    <dbReference type="NCBI Taxonomy" id="118967"/>
    <lineage>
        <taxon>Bacteria</taxon>
        <taxon>Bacillati</taxon>
        <taxon>Bacillota</taxon>
        <taxon>Erysipelotrichia</taxon>
        <taxon>Erysipelotrichales</taxon>
        <taxon>Erysipelotrichaceae</taxon>
        <taxon>Anaerorhabdus</taxon>
    </lineage>
</organism>
<dbReference type="SUPFAM" id="SSF55729">
    <property type="entry name" value="Acyl-CoA N-acyltransferases (Nat)"/>
    <property type="match status" value="1"/>
</dbReference>
<proteinExistence type="inferred from homology"/>
<sequence>MGTIELKKWSKKYKKDLMKICNQANREYLANRLPYPYKESDADWWLDMISKLEGKEGIFRAIFFDNQCVGNITIEKKSDVFSKDAEIGYLLIDEVKGKGIMSQAVKTICEIAFDELDITRISGSVFKPNIGSIKVLKKNGFVVEGTMKEAVYKNNNFYDLVILGLRKDKKIEITVSKKELAKKLHTTKLGEQRCKANLEISDEDVIEYCKKVILDKKSKVMQEGKNYYVQLYDVKLAINAKSFTLITAHRK</sequence>